<protein>
    <submittedName>
        <fullName evidence="2">Uncharacterized protein</fullName>
    </submittedName>
</protein>
<proteinExistence type="predicted"/>
<comment type="caution">
    <text evidence="2">The sequence shown here is derived from an EMBL/GenBank/DDBJ whole genome shotgun (WGS) entry which is preliminary data.</text>
</comment>
<accession>A0A1F5JDP1</accession>
<organism evidence="2 3">
    <name type="scientific">Candidatus Daviesbacteria bacterium RIFCSPHIGHO2_02_FULL_39_12</name>
    <dbReference type="NCBI Taxonomy" id="1797770"/>
    <lineage>
        <taxon>Bacteria</taxon>
        <taxon>Candidatus Daviesiibacteriota</taxon>
    </lineage>
</organism>
<feature type="region of interest" description="Disordered" evidence="1">
    <location>
        <begin position="55"/>
        <end position="77"/>
    </location>
</feature>
<sequence length="77" mass="8518">MSEQEPSNVISLDKYGDRRARVVGQPRVWRVDGNPADALRGRFITADPRLLKVRYAPRTSGSKGKSGIHTAEDEPIA</sequence>
<reference evidence="2 3" key="1">
    <citation type="journal article" date="2016" name="Nat. Commun.">
        <title>Thousands of microbial genomes shed light on interconnected biogeochemical processes in an aquifer system.</title>
        <authorList>
            <person name="Anantharaman K."/>
            <person name="Brown C.T."/>
            <person name="Hug L.A."/>
            <person name="Sharon I."/>
            <person name="Castelle C.J."/>
            <person name="Probst A.J."/>
            <person name="Thomas B.C."/>
            <person name="Singh A."/>
            <person name="Wilkins M.J."/>
            <person name="Karaoz U."/>
            <person name="Brodie E.L."/>
            <person name="Williams K.H."/>
            <person name="Hubbard S.S."/>
            <person name="Banfield J.F."/>
        </authorList>
    </citation>
    <scope>NUCLEOTIDE SEQUENCE [LARGE SCALE GENOMIC DNA]</scope>
</reference>
<dbReference type="Proteomes" id="UP000177042">
    <property type="component" value="Unassembled WGS sequence"/>
</dbReference>
<evidence type="ECO:0000313" key="2">
    <source>
        <dbReference type="EMBL" id="OGE26771.1"/>
    </source>
</evidence>
<dbReference type="AlphaFoldDB" id="A0A1F5JDP1"/>
<gene>
    <name evidence="2" type="ORF">A3C26_03200</name>
</gene>
<dbReference type="EMBL" id="MFCX01000003">
    <property type="protein sequence ID" value="OGE26771.1"/>
    <property type="molecule type" value="Genomic_DNA"/>
</dbReference>
<evidence type="ECO:0000256" key="1">
    <source>
        <dbReference type="SAM" id="MobiDB-lite"/>
    </source>
</evidence>
<name>A0A1F5JDP1_9BACT</name>
<evidence type="ECO:0000313" key="3">
    <source>
        <dbReference type="Proteomes" id="UP000177042"/>
    </source>
</evidence>